<sequence length="43" mass="4752">MGKESSSREKVSWGEVVINLENVESSHCASFSSLIILFHLTIS</sequence>
<protein>
    <submittedName>
        <fullName evidence="1 3">Uncharacterized protein</fullName>
    </submittedName>
</protein>
<evidence type="ECO:0000313" key="3">
    <source>
        <dbReference type="WBParaSite" id="OFLC_0000095001-mRNA-1"/>
    </source>
</evidence>
<reference evidence="1 2" key="2">
    <citation type="submission" date="2018-11" db="EMBL/GenBank/DDBJ databases">
        <authorList>
            <consortium name="Pathogen Informatics"/>
        </authorList>
    </citation>
    <scope>NUCLEOTIDE SEQUENCE [LARGE SCALE GENOMIC DNA]</scope>
</reference>
<name>A0A183H0E1_9BILA</name>
<dbReference type="AlphaFoldDB" id="A0A183H0E1"/>
<proteinExistence type="predicted"/>
<reference evidence="3" key="1">
    <citation type="submission" date="2016-06" db="UniProtKB">
        <authorList>
            <consortium name="WormBaseParasite"/>
        </authorList>
    </citation>
    <scope>IDENTIFICATION</scope>
</reference>
<dbReference type="EMBL" id="UZAJ01000393">
    <property type="protein sequence ID" value="VDO27697.1"/>
    <property type="molecule type" value="Genomic_DNA"/>
</dbReference>
<keyword evidence="2" id="KW-1185">Reference proteome</keyword>
<dbReference type="WBParaSite" id="OFLC_0000095001-mRNA-1">
    <property type="protein sequence ID" value="OFLC_0000095001-mRNA-1"/>
    <property type="gene ID" value="OFLC_0000095001"/>
</dbReference>
<organism evidence="3">
    <name type="scientific">Onchocerca flexuosa</name>
    <dbReference type="NCBI Taxonomy" id="387005"/>
    <lineage>
        <taxon>Eukaryota</taxon>
        <taxon>Metazoa</taxon>
        <taxon>Ecdysozoa</taxon>
        <taxon>Nematoda</taxon>
        <taxon>Chromadorea</taxon>
        <taxon>Rhabditida</taxon>
        <taxon>Spirurina</taxon>
        <taxon>Spiruromorpha</taxon>
        <taxon>Filarioidea</taxon>
        <taxon>Onchocercidae</taxon>
        <taxon>Onchocerca</taxon>
    </lineage>
</organism>
<evidence type="ECO:0000313" key="2">
    <source>
        <dbReference type="Proteomes" id="UP000267606"/>
    </source>
</evidence>
<evidence type="ECO:0000313" key="1">
    <source>
        <dbReference type="EMBL" id="VDO27697.1"/>
    </source>
</evidence>
<accession>A0A183H0E1</accession>
<dbReference type="Proteomes" id="UP000267606">
    <property type="component" value="Unassembled WGS sequence"/>
</dbReference>
<gene>
    <name evidence="1" type="ORF">OFLC_LOCUS951</name>
</gene>